<protein>
    <submittedName>
        <fullName evidence="2">Uncharacterized protein</fullName>
    </submittedName>
</protein>
<reference evidence="2 3" key="1">
    <citation type="submission" date="2023-02" db="EMBL/GenBank/DDBJ databases">
        <title>LHISI_Scaffold_Assembly.</title>
        <authorList>
            <person name="Stuart O.P."/>
            <person name="Cleave R."/>
            <person name="Magrath M.J.L."/>
            <person name="Mikheyev A.S."/>
        </authorList>
    </citation>
    <scope>NUCLEOTIDE SEQUENCE [LARGE SCALE GENOMIC DNA]</scope>
    <source>
        <strain evidence="2">Daus_M_001</strain>
        <tissue evidence="2">Leg muscle</tissue>
    </source>
</reference>
<organism evidence="2 3">
    <name type="scientific">Dryococelus australis</name>
    <dbReference type="NCBI Taxonomy" id="614101"/>
    <lineage>
        <taxon>Eukaryota</taxon>
        <taxon>Metazoa</taxon>
        <taxon>Ecdysozoa</taxon>
        <taxon>Arthropoda</taxon>
        <taxon>Hexapoda</taxon>
        <taxon>Insecta</taxon>
        <taxon>Pterygota</taxon>
        <taxon>Neoptera</taxon>
        <taxon>Polyneoptera</taxon>
        <taxon>Phasmatodea</taxon>
        <taxon>Verophasmatodea</taxon>
        <taxon>Anareolatae</taxon>
        <taxon>Phasmatidae</taxon>
        <taxon>Eurycanthinae</taxon>
        <taxon>Dryococelus</taxon>
    </lineage>
</organism>
<keyword evidence="3" id="KW-1185">Reference proteome</keyword>
<sequence>MSENPGNPRLERRDTENRTRVLPNASQGDFKSALFTLLNYPRLLNGMPCPCSSGVGSPTCNRRVVGSRSSPSAADFQFACRAGNLSASRSNLSSSTSTQLQLPPRRTGFNPQPGHCRISASESCRMMPLFGGFSRDHLFPPPFNSGAVAYAPRFTLIGSQDLDVKSRPNLRTHSLLDVNTARLARRSDEALGVRVSVARIAPSLLYLERAGLHHRLKIRYTRSRWLLTTNLRVPTLNCFSANTPSGNGMLGQRSRVERVNRRPAASRKQLVQLQACARKNCDRLHTVERFPTQTDTARLPPGRTGFIPRGRVTPGFSRVGILPDDAVGRWVFSGVSRLPRHFISALLHAQSPSSALKTSLLEPPKYHLHSLPTLIKEEKKGGGDSYQLWSLIATTRSDSKS</sequence>
<proteinExistence type="predicted"/>
<name>A0ABQ9GKU3_9NEOP</name>
<evidence type="ECO:0000256" key="1">
    <source>
        <dbReference type="SAM" id="MobiDB-lite"/>
    </source>
</evidence>
<evidence type="ECO:0000313" key="3">
    <source>
        <dbReference type="Proteomes" id="UP001159363"/>
    </source>
</evidence>
<feature type="region of interest" description="Disordered" evidence="1">
    <location>
        <begin position="87"/>
        <end position="112"/>
    </location>
</feature>
<gene>
    <name evidence="2" type="ORF">PR048_026255</name>
</gene>
<dbReference type="EMBL" id="JARBHB010000011">
    <property type="protein sequence ID" value="KAJ8872646.1"/>
    <property type="molecule type" value="Genomic_DNA"/>
</dbReference>
<feature type="compositionally biased region" description="Low complexity" evidence="1">
    <location>
        <begin position="87"/>
        <end position="102"/>
    </location>
</feature>
<feature type="region of interest" description="Disordered" evidence="1">
    <location>
        <begin position="1"/>
        <end position="25"/>
    </location>
</feature>
<comment type="caution">
    <text evidence="2">The sequence shown here is derived from an EMBL/GenBank/DDBJ whole genome shotgun (WGS) entry which is preliminary data.</text>
</comment>
<dbReference type="Proteomes" id="UP001159363">
    <property type="component" value="Chromosome 10"/>
</dbReference>
<accession>A0ABQ9GKU3</accession>
<evidence type="ECO:0000313" key="2">
    <source>
        <dbReference type="EMBL" id="KAJ8872646.1"/>
    </source>
</evidence>
<feature type="compositionally biased region" description="Basic and acidic residues" evidence="1">
    <location>
        <begin position="9"/>
        <end position="19"/>
    </location>
</feature>